<organism evidence="1 2">
    <name type="scientific">Pleurotus ostreatus (strain PC15)</name>
    <name type="common">Oyster mushroom</name>
    <dbReference type="NCBI Taxonomy" id="1137138"/>
    <lineage>
        <taxon>Eukaryota</taxon>
        <taxon>Fungi</taxon>
        <taxon>Dikarya</taxon>
        <taxon>Basidiomycota</taxon>
        <taxon>Agaricomycotina</taxon>
        <taxon>Agaricomycetes</taxon>
        <taxon>Agaricomycetidae</taxon>
        <taxon>Agaricales</taxon>
        <taxon>Pleurotineae</taxon>
        <taxon>Pleurotaceae</taxon>
        <taxon>Pleurotus</taxon>
    </lineage>
</organism>
<dbReference type="InParanoid" id="A0A067P197"/>
<evidence type="ECO:0000313" key="2">
    <source>
        <dbReference type="Proteomes" id="UP000027073"/>
    </source>
</evidence>
<evidence type="ECO:0000313" key="1">
    <source>
        <dbReference type="EMBL" id="KDQ33904.1"/>
    </source>
</evidence>
<protein>
    <submittedName>
        <fullName evidence="1">Uncharacterized protein</fullName>
    </submittedName>
</protein>
<reference evidence="2" key="1">
    <citation type="journal article" date="2014" name="Proc. Natl. Acad. Sci. U.S.A.">
        <title>Extensive sampling of basidiomycete genomes demonstrates inadequacy of the white-rot/brown-rot paradigm for wood decay fungi.</title>
        <authorList>
            <person name="Riley R."/>
            <person name="Salamov A.A."/>
            <person name="Brown D.W."/>
            <person name="Nagy L.G."/>
            <person name="Floudas D."/>
            <person name="Held B.W."/>
            <person name="Levasseur A."/>
            <person name="Lombard V."/>
            <person name="Morin E."/>
            <person name="Otillar R."/>
            <person name="Lindquist E.A."/>
            <person name="Sun H."/>
            <person name="LaButti K.M."/>
            <person name="Schmutz J."/>
            <person name="Jabbour D."/>
            <person name="Luo H."/>
            <person name="Baker S.E."/>
            <person name="Pisabarro A.G."/>
            <person name="Walton J.D."/>
            <person name="Blanchette R.A."/>
            <person name="Henrissat B."/>
            <person name="Martin F."/>
            <person name="Cullen D."/>
            <person name="Hibbett D.S."/>
            <person name="Grigoriev I.V."/>
        </authorList>
    </citation>
    <scope>NUCLEOTIDE SEQUENCE [LARGE SCALE GENOMIC DNA]</scope>
    <source>
        <strain evidence="2">PC15</strain>
    </source>
</reference>
<accession>A0A067P197</accession>
<proteinExistence type="predicted"/>
<dbReference type="Proteomes" id="UP000027073">
    <property type="component" value="Unassembled WGS sequence"/>
</dbReference>
<dbReference type="VEuPathDB" id="FungiDB:PLEOSDRAFT_48020"/>
<gene>
    <name evidence="1" type="ORF">PLEOSDRAFT_48020</name>
</gene>
<dbReference type="OrthoDB" id="3213671at2759"/>
<dbReference type="EMBL" id="KL198004">
    <property type="protein sequence ID" value="KDQ33904.1"/>
    <property type="molecule type" value="Genomic_DNA"/>
</dbReference>
<name>A0A067P197_PLEO1</name>
<dbReference type="AlphaFoldDB" id="A0A067P197"/>
<dbReference type="HOGENOM" id="CLU_078038_0_0_1"/>
<sequence>MANLIRSPKSGSDWTQHDLEAFRITVRNADAATFFNHPDLPPPSVPEAILDDPSPNNNAEHRRFFRYLEAAMQEEESAVDDFSIALLRLLNYEGENTMIRQRKEMSLSWVGRNYCYLVVQENKRVGSPDDPEAQLIAESIAAFHLNAIRRRYESNLPLLERQVIPGITMVGTSPIFYRTTVTRSLLNNLSSLQCPSEETIVLRFVPPVANPRLYSRVGMTIVENRRIVLQCFEAFKPLLVRSRPLFRLAPC</sequence>